<dbReference type="EMBL" id="BMXT01000004">
    <property type="protein sequence ID" value="GGY33654.1"/>
    <property type="molecule type" value="Genomic_DNA"/>
</dbReference>
<name>A0ABQ3A2P2_9GAMM</name>
<evidence type="ECO:0000256" key="1">
    <source>
        <dbReference type="SAM" id="SignalP"/>
    </source>
</evidence>
<sequence length="329" mass="33597">MRLSRLLIVVLLLGFAALSPLHAQSSGSPYSVVVPVADTSDAQRDQAFATALGQVLTRIAGGQDLRSNAGYADALGKASSIVKKFQYQRAATGMILNVDFDPGSVRRLVSKLGVTSAGIKPPVLLLVQGSDGHLLNQAALAGLATAAAARGTNVVYPDAAGAPDTAKVASADPAALATINQQYHTGLVLLGKLHDGGADWTLISGGQPQHWSSQGATRDVLLGDAGNSMVDHIGKQLNVIGAGPSEGKLWVSGLASATDYANLLATLQADPSIKQVTTLGAENDAVLLHVKASVPMSGLAANLAAGGRLLLQGEPHAGADANLRWLPGH</sequence>
<dbReference type="InterPro" id="IPR018642">
    <property type="entry name" value="DUF2066"/>
</dbReference>
<keyword evidence="1" id="KW-0732">Signal</keyword>
<comment type="caution">
    <text evidence="2">The sequence shown here is derived from an EMBL/GenBank/DDBJ whole genome shotgun (WGS) entry which is preliminary data.</text>
</comment>
<dbReference type="Proteomes" id="UP000621898">
    <property type="component" value="Unassembled WGS sequence"/>
</dbReference>
<feature type="chain" id="PRO_5045904677" description="DUF2066 domain-containing protein" evidence="1">
    <location>
        <begin position="24"/>
        <end position="329"/>
    </location>
</feature>
<gene>
    <name evidence="2" type="ORF">GCM10008098_28750</name>
</gene>
<dbReference type="Pfam" id="PF09839">
    <property type="entry name" value="DUF2066"/>
    <property type="match status" value="1"/>
</dbReference>
<accession>A0ABQ3A2P2</accession>
<reference evidence="3" key="1">
    <citation type="journal article" date="2019" name="Int. J. Syst. Evol. Microbiol.">
        <title>The Global Catalogue of Microorganisms (GCM) 10K type strain sequencing project: providing services to taxonomists for standard genome sequencing and annotation.</title>
        <authorList>
            <consortium name="The Broad Institute Genomics Platform"/>
            <consortium name="The Broad Institute Genome Sequencing Center for Infectious Disease"/>
            <person name="Wu L."/>
            <person name="Ma J."/>
        </authorList>
    </citation>
    <scope>NUCLEOTIDE SEQUENCE [LARGE SCALE GENOMIC DNA]</scope>
    <source>
        <strain evidence="3">KCTC 22232</strain>
    </source>
</reference>
<proteinExistence type="predicted"/>
<protein>
    <recommendedName>
        <fullName evidence="4">DUF2066 domain-containing protein</fullName>
    </recommendedName>
</protein>
<evidence type="ECO:0000313" key="2">
    <source>
        <dbReference type="EMBL" id="GGY33654.1"/>
    </source>
</evidence>
<dbReference type="RefSeq" id="WP_189442229.1">
    <property type="nucleotide sequence ID" value="NZ_BMXT01000004.1"/>
</dbReference>
<evidence type="ECO:0000313" key="3">
    <source>
        <dbReference type="Proteomes" id="UP000621898"/>
    </source>
</evidence>
<evidence type="ECO:0008006" key="4">
    <source>
        <dbReference type="Google" id="ProtNLM"/>
    </source>
</evidence>
<keyword evidence="3" id="KW-1185">Reference proteome</keyword>
<feature type="signal peptide" evidence="1">
    <location>
        <begin position="1"/>
        <end position="23"/>
    </location>
</feature>
<organism evidence="2 3">
    <name type="scientific">Rhodanobacter panaciterrae</name>
    <dbReference type="NCBI Taxonomy" id="490572"/>
    <lineage>
        <taxon>Bacteria</taxon>
        <taxon>Pseudomonadati</taxon>
        <taxon>Pseudomonadota</taxon>
        <taxon>Gammaproteobacteria</taxon>
        <taxon>Lysobacterales</taxon>
        <taxon>Rhodanobacteraceae</taxon>
        <taxon>Rhodanobacter</taxon>
    </lineage>
</organism>